<protein>
    <recommendedName>
        <fullName evidence="3">TolB-like protein</fullName>
    </recommendedName>
</protein>
<accession>A0A7S7NWX2</accession>
<dbReference type="AlphaFoldDB" id="A0A7S7NWX2"/>
<sequence>MPEPSGPTEPPKVAPTEDDIRSQLAAILASAPFTNANRSSRFLEFCVQQALAGAQDSIKESVLGAEVFDRRVDFDPRTDPIVRVEAGKLRARLKDYYTGEGLESPVIIEMPKGTYVPRFALRPPVADARPAVAPAPKPRWILIASTVALAAVVILALAGLLRIGSPSEPEVPAVAVLPFLNLSSDPRNEYFSDGLADQLTDALAQVDGLHVASRTSAFSFKGKPVDAVAIGAKLRVNAILEGSVQKSGDRLRITVQIIRTRDGYHLWSKTFDREFKAIFDVQDEISRSVVHALQVSLADDSSRKLFRRYTSDPEAFDLYLRGRHALDGLQPDSATQAIALFQRAIDRDPRFALAYAGLATGAAQGIFSESVPPDELRRQVKAAAGKALEIDPTLAEAQAILATVEARFDWNWSGAEQRFRRAIALSPRSPAAHVGLALSVLLPLRRFDAALAECRIALDLDPLSAQTAFCTPWVHIFQGKADLAMAELRKLQEDQPASPAFGGGIAIAAVHAGHVAEVISLSEKMEPDPARRLGQSPAQLGFLAYAYGRAGRTSDAAGIERHFKDLSRTGYVPPGALCLLYLGLDRLPEARAAAVQQIHEHGANVLYLAVDPLFAPLRTDPQFAAVLKSTGLPF</sequence>
<keyword evidence="2" id="KW-1185">Reference proteome</keyword>
<dbReference type="InterPro" id="IPR011990">
    <property type="entry name" value="TPR-like_helical_dom_sf"/>
</dbReference>
<dbReference type="EMBL" id="CP063849">
    <property type="protein sequence ID" value="QOY91272.1"/>
    <property type="molecule type" value="Genomic_DNA"/>
</dbReference>
<name>A0A7S7NWX2_PALFE</name>
<dbReference type="RefSeq" id="WP_194452926.1">
    <property type="nucleotide sequence ID" value="NZ_CP063849.1"/>
</dbReference>
<dbReference type="KEGG" id="pfer:IRI77_15385"/>
<evidence type="ECO:0000313" key="1">
    <source>
        <dbReference type="EMBL" id="QOY91272.1"/>
    </source>
</evidence>
<organism evidence="1 2">
    <name type="scientific">Paludibaculum fermentans</name>
    <dbReference type="NCBI Taxonomy" id="1473598"/>
    <lineage>
        <taxon>Bacteria</taxon>
        <taxon>Pseudomonadati</taxon>
        <taxon>Acidobacteriota</taxon>
        <taxon>Terriglobia</taxon>
        <taxon>Bryobacterales</taxon>
        <taxon>Bryobacteraceae</taxon>
        <taxon>Paludibaculum</taxon>
    </lineage>
</organism>
<evidence type="ECO:0008006" key="3">
    <source>
        <dbReference type="Google" id="ProtNLM"/>
    </source>
</evidence>
<dbReference type="SUPFAM" id="SSF48452">
    <property type="entry name" value="TPR-like"/>
    <property type="match status" value="1"/>
</dbReference>
<dbReference type="Gene3D" id="1.25.40.10">
    <property type="entry name" value="Tetratricopeptide repeat domain"/>
    <property type="match status" value="2"/>
</dbReference>
<reference evidence="1 2" key="1">
    <citation type="submission" date="2020-10" db="EMBL/GenBank/DDBJ databases">
        <title>Complete genome sequence of Paludibaculum fermentans P105T, a facultatively anaerobic acidobacterium capable of dissimilatory Fe(III) reduction.</title>
        <authorList>
            <person name="Dedysh S.N."/>
            <person name="Beletsky A.V."/>
            <person name="Kulichevskaya I.S."/>
            <person name="Mardanov A.V."/>
            <person name="Ravin N.V."/>
        </authorList>
    </citation>
    <scope>NUCLEOTIDE SEQUENCE [LARGE SCALE GENOMIC DNA]</scope>
    <source>
        <strain evidence="1 2">P105</strain>
    </source>
</reference>
<proteinExistence type="predicted"/>
<evidence type="ECO:0000313" key="2">
    <source>
        <dbReference type="Proteomes" id="UP000593892"/>
    </source>
</evidence>
<dbReference type="Proteomes" id="UP000593892">
    <property type="component" value="Chromosome"/>
</dbReference>
<gene>
    <name evidence="1" type="ORF">IRI77_15385</name>
</gene>
<dbReference type="Gene3D" id="3.40.50.10070">
    <property type="entry name" value="TolB, N-terminal domain"/>
    <property type="match status" value="1"/>
</dbReference>